<organism evidence="1 2">
    <name type="scientific">Schaalia odontolytica</name>
    <dbReference type="NCBI Taxonomy" id="1660"/>
    <lineage>
        <taxon>Bacteria</taxon>
        <taxon>Bacillati</taxon>
        <taxon>Actinomycetota</taxon>
        <taxon>Actinomycetes</taxon>
        <taxon>Actinomycetales</taxon>
        <taxon>Actinomycetaceae</taxon>
        <taxon>Schaalia</taxon>
    </lineage>
</organism>
<evidence type="ECO:0000313" key="2">
    <source>
        <dbReference type="Proteomes" id="UP000054686"/>
    </source>
</evidence>
<dbReference type="Proteomes" id="UP000054686">
    <property type="component" value="Unassembled WGS sequence"/>
</dbReference>
<dbReference type="AlphaFoldDB" id="A0A0V8RZP2"/>
<dbReference type="EMBL" id="LLVT01000001">
    <property type="protein sequence ID" value="KSW13499.1"/>
    <property type="molecule type" value="Genomic_DNA"/>
</dbReference>
<proteinExistence type="predicted"/>
<gene>
    <name evidence="1" type="ORF">APY09_03915</name>
</gene>
<reference evidence="1 2" key="1">
    <citation type="submission" date="2015-10" db="EMBL/GenBank/DDBJ databases">
        <title>Draft Genome of Actinomyces odontolyticus subsp. actinosynbacter strain XH001.</title>
        <authorList>
            <person name="Mclean J.S."/>
            <person name="He X."/>
        </authorList>
    </citation>
    <scope>NUCLEOTIDE SEQUENCE [LARGE SCALE GENOMIC DNA]</scope>
    <source>
        <strain evidence="1 2">XH001</strain>
    </source>
</reference>
<dbReference type="OrthoDB" id="3251767at2"/>
<comment type="caution">
    <text evidence="1">The sequence shown here is derived from an EMBL/GenBank/DDBJ whole genome shotgun (WGS) entry which is preliminary data.</text>
</comment>
<evidence type="ECO:0000313" key="1">
    <source>
        <dbReference type="EMBL" id="KSW13499.1"/>
    </source>
</evidence>
<protein>
    <submittedName>
        <fullName evidence="1">Uncharacterized protein</fullName>
    </submittedName>
</protein>
<sequence>MDITPPRLPLDSLLKRRPMTVYTVSCPPAEAVARCAQFWRFIGIKRESTTMCKRFADIGWSGTEVTVMPEQTTTSRRRFDDTFLELGEIAPGLFLGGLAVYLTSKAVRTQLRHLNKTRIIIAARPMPDAEQARTELWCFPWDTTIQRARPGKDPFARVFEYLHTALHQQGILLAPPRLVDGEELPEDHPLSPANITQMRGSFLDPVAKFLPSKERS</sequence>
<dbReference type="RefSeq" id="WP_060566254.1">
    <property type="nucleotide sequence ID" value="NZ_CP040006.1"/>
</dbReference>
<accession>A0A0V8RZP2</accession>
<name>A0A0V8RZP2_9ACTO</name>